<proteinExistence type="predicted"/>
<sequence length="27" mass="3145">MSRVCVFERHNRMVVKHAGQLGTVIYL</sequence>
<dbReference type="AlphaFoldDB" id="A0A392U1S2"/>
<protein>
    <submittedName>
        <fullName evidence="1">Uncharacterized protein</fullName>
    </submittedName>
</protein>
<keyword evidence="2" id="KW-1185">Reference proteome</keyword>
<organism evidence="1 2">
    <name type="scientific">Trifolium medium</name>
    <dbReference type="NCBI Taxonomy" id="97028"/>
    <lineage>
        <taxon>Eukaryota</taxon>
        <taxon>Viridiplantae</taxon>
        <taxon>Streptophyta</taxon>
        <taxon>Embryophyta</taxon>
        <taxon>Tracheophyta</taxon>
        <taxon>Spermatophyta</taxon>
        <taxon>Magnoliopsida</taxon>
        <taxon>eudicotyledons</taxon>
        <taxon>Gunneridae</taxon>
        <taxon>Pentapetalae</taxon>
        <taxon>rosids</taxon>
        <taxon>fabids</taxon>
        <taxon>Fabales</taxon>
        <taxon>Fabaceae</taxon>
        <taxon>Papilionoideae</taxon>
        <taxon>50 kb inversion clade</taxon>
        <taxon>NPAAA clade</taxon>
        <taxon>Hologalegina</taxon>
        <taxon>IRL clade</taxon>
        <taxon>Trifolieae</taxon>
        <taxon>Trifolium</taxon>
    </lineage>
</organism>
<accession>A0A392U1S2</accession>
<evidence type="ECO:0000313" key="2">
    <source>
        <dbReference type="Proteomes" id="UP000265520"/>
    </source>
</evidence>
<reference evidence="1 2" key="1">
    <citation type="journal article" date="2018" name="Front. Plant Sci.">
        <title>Red Clover (Trifolium pratense) and Zigzag Clover (T. medium) - A Picture of Genomic Similarities and Differences.</title>
        <authorList>
            <person name="Dluhosova J."/>
            <person name="Istvanek J."/>
            <person name="Nedelnik J."/>
            <person name="Repkova J."/>
        </authorList>
    </citation>
    <scope>NUCLEOTIDE SEQUENCE [LARGE SCALE GENOMIC DNA]</scope>
    <source>
        <strain evidence="2">cv. 10/8</strain>
        <tissue evidence="1">Leaf</tissue>
    </source>
</reference>
<dbReference type="EMBL" id="LXQA010700651">
    <property type="protein sequence ID" value="MCI66707.1"/>
    <property type="molecule type" value="Genomic_DNA"/>
</dbReference>
<dbReference type="Proteomes" id="UP000265520">
    <property type="component" value="Unassembled WGS sequence"/>
</dbReference>
<evidence type="ECO:0000313" key="1">
    <source>
        <dbReference type="EMBL" id="MCI66707.1"/>
    </source>
</evidence>
<name>A0A392U1S2_9FABA</name>
<comment type="caution">
    <text evidence="1">The sequence shown here is derived from an EMBL/GenBank/DDBJ whole genome shotgun (WGS) entry which is preliminary data.</text>
</comment>
<feature type="non-terminal residue" evidence="1">
    <location>
        <position position="27"/>
    </location>
</feature>